<comment type="caution">
    <text evidence="1">The sequence shown here is derived from an EMBL/GenBank/DDBJ whole genome shotgun (WGS) entry which is preliminary data.</text>
</comment>
<dbReference type="AlphaFoldDB" id="A0A931AYR7"/>
<dbReference type="Proteomes" id="UP000637757">
    <property type="component" value="Unassembled WGS sequence"/>
</dbReference>
<keyword evidence="2" id="KW-1185">Reference proteome</keyword>
<reference evidence="1" key="1">
    <citation type="submission" date="2020-09" db="EMBL/GenBank/DDBJ databases">
        <title>Genomic insights into the novelty and pathogenicity of a unique biofilm-forming Enterococcus sp. bacteria (Enterococcus lacertideformus) identified in reptiles.</title>
        <authorList>
            <person name="Agius J.E."/>
            <person name="Phalen D.N."/>
            <person name="Rose K."/>
            <person name="Eden J.-S."/>
        </authorList>
    </citation>
    <scope>NUCLEOTIDE SEQUENCE</scope>
    <source>
        <strain evidence="1">PHRS 0518</strain>
    </source>
</reference>
<organism evidence="1 2">
    <name type="scientific">Enterococcus lacertideformus</name>
    <dbReference type="NCBI Taxonomy" id="2771493"/>
    <lineage>
        <taxon>Bacteria</taxon>
        <taxon>Bacillati</taxon>
        <taxon>Bacillota</taxon>
        <taxon>Bacilli</taxon>
        <taxon>Lactobacillales</taxon>
        <taxon>Enterococcaceae</taxon>
        <taxon>Enterococcus</taxon>
    </lineage>
</organism>
<evidence type="ECO:0000313" key="2">
    <source>
        <dbReference type="Proteomes" id="UP000637757"/>
    </source>
</evidence>
<proteinExistence type="predicted"/>
<dbReference type="EMBL" id="JADAKE010000017">
    <property type="protein sequence ID" value="MBF8808234.1"/>
    <property type="molecule type" value="Genomic_DNA"/>
</dbReference>
<evidence type="ECO:0000313" key="1">
    <source>
        <dbReference type="EMBL" id="MBF8808234.1"/>
    </source>
</evidence>
<sequence>MNNEEIVLGQKYACKPIGLKHTVVGEVINKLENCIVLCVEKYQECDNEEILEKCGKVVAKYSDVYNLKEAEAIFEHPSKIYEPVLVS</sequence>
<protein>
    <submittedName>
        <fullName evidence="1">Uncharacterized protein</fullName>
    </submittedName>
</protein>
<name>A0A931AYR7_9ENTE</name>
<accession>A0A931AYR7</accession>
<gene>
    <name evidence="1" type="ORF">IC227_07875</name>
</gene>